<dbReference type="SMART" id="SM00086">
    <property type="entry name" value="PAC"/>
    <property type="match status" value="3"/>
</dbReference>
<dbReference type="Gene3D" id="3.30.450.20">
    <property type="entry name" value="PAS domain"/>
    <property type="match status" value="4"/>
</dbReference>
<dbReference type="InterPro" id="IPR013767">
    <property type="entry name" value="PAS_fold"/>
</dbReference>
<dbReference type="InterPro" id="IPR003018">
    <property type="entry name" value="GAF"/>
</dbReference>
<evidence type="ECO:0000256" key="1">
    <source>
        <dbReference type="ARBA" id="ARBA00000085"/>
    </source>
</evidence>
<evidence type="ECO:0000259" key="10">
    <source>
        <dbReference type="PROSITE" id="PS50113"/>
    </source>
</evidence>
<feature type="domain" description="PAC" evidence="10">
    <location>
        <begin position="342"/>
        <end position="394"/>
    </location>
</feature>
<feature type="domain" description="PAS" evidence="9">
    <location>
        <begin position="26"/>
        <end position="75"/>
    </location>
</feature>
<dbReference type="Pfam" id="PF00989">
    <property type="entry name" value="PAS"/>
    <property type="match status" value="1"/>
</dbReference>
<dbReference type="SUPFAM" id="SSF47384">
    <property type="entry name" value="Homodimeric domain of signal transducing histidine kinase"/>
    <property type="match status" value="1"/>
</dbReference>
<comment type="catalytic activity">
    <reaction evidence="1">
        <text>ATP + protein L-histidine = ADP + protein N-phospho-L-histidine.</text>
        <dbReference type="EC" id="2.7.13.3"/>
    </reaction>
</comment>
<dbReference type="eggNOG" id="COG2205">
    <property type="taxonomic scope" value="Bacteria"/>
</dbReference>
<dbReference type="InterPro" id="IPR013656">
    <property type="entry name" value="PAS_4"/>
</dbReference>
<dbReference type="PROSITE" id="PS50110">
    <property type="entry name" value="RESPONSE_REGULATORY"/>
    <property type="match status" value="1"/>
</dbReference>
<dbReference type="Gene3D" id="3.40.50.2300">
    <property type="match status" value="1"/>
</dbReference>
<evidence type="ECO:0000256" key="4">
    <source>
        <dbReference type="ARBA" id="ARBA00022679"/>
    </source>
</evidence>
<keyword evidence="4 11" id="KW-0808">Transferase</keyword>
<feature type="domain" description="PAC" evidence="10">
    <location>
        <begin position="213"/>
        <end position="265"/>
    </location>
</feature>
<keyword evidence="5 11" id="KW-0418">Kinase</keyword>
<reference evidence="11 12" key="1">
    <citation type="journal article" date="2009" name="Stand. Genomic Sci.">
        <title>Complete genome sequence of Desulfomicrobium baculatum type strain (X).</title>
        <authorList>
            <person name="Copeland A."/>
            <person name="Spring S."/>
            <person name="Goker M."/>
            <person name="Schneider S."/>
            <person name="Lapidus A."/>
            <person name="Del Rio T.G."/>
            <person name="Tice H."/>
            <person name="Cheng J.F."/>
            <person name="Chen F."/>
            <person name="Nolan M."/>
            <person name="Bruce D."/>
            <person name="Goodwin L."/>
            <person name="Pitluck S."/>
            <person name="Ivanova N."/>
            <person name="Mavrommatis K."/>
            <person name="Ovchinnikova G."/>
            <person name="Pati A."/>
            <person name="Chen A."/>
            <person name="Palaniappan K."/>
            <person name="Land M."/>
            <person name="Hauser L."/>
            <person name="Chang Y.J."/>
            <person name="Jeffries C.C."/>
            <person name="Meincke L."/>
            <person name="Sims D."/>
            <person name="Brettin T."/>
            <person name="Detter J.C."/>
            <person name="Han C."/>
            <person name="Chain P."/>
            <person name="Bristow J."/>
            <person name="Eisen J.A."/>
            <person name="Markowitz V."/>
            <person name="Hugenholtz P."/>
            <person name="Kyrpides N.C."/>
            <person name="Klenk H.P."/>
            <person name="Lucas S."/>
        </authorList>
    </citation>
    <scope>NUCLEOTIDE SEQUENCE [LARGE SCALE GENOMIC DNA]</scope>
    <source>
        <strain evidence="12">DSM 4028 / VKM B-1378 / X</strain>
    </source>
</reference>
<keyword evidence="3 6" id="KW-0597">Phosphoprotein</keyword>
<dbReference type="CDD" id="cd17546">
    <property type="entry name" value="REC_hyHK_CKI1_RcsC-like"/>
    <property type="match status" value="1"/>
</dbReference>
<dbReference type="PANTHER" id="PTHR45339:SF3">
    <property type="entry name" value="HISTIDINE KINASE"/>
    <property type="match status" value="1"/>
</dbReference>
<dbReference type="InterPro" id="IPR011006">
    <property type="entry name" value="CheY-like_superfamily"/>
</dbReference>
<evidence type="ECO:0000256" key="6">
    <source>
        <dbReference type="PROSITE-ProRule" id="PRU00169"/>
    </source>
</evidence>
<dbReference type="eggNOG" id="COG2203">
    <property type="taxonomic scope" value="Bacteria"/>
</dbReference>
<dbReference type="EMBL" id="CP001629">
    <property type="protein sequence ID" value="ACU89720.1"/>
    <property type="molecule type" value="Genomic_DNA"/>
</dbReference>
<gene>
    <name evidence="11" type="ordered locus">Dbac_1628</name>
</gene>
<dbReference type="Gene3D" id="2.10.70.100">
    <property type="match status" value="1"/>
</dbReference>
<dbReference type="InterPro" id="IPR004358">
    <property type="entry name" value="Sig_transdc_His_kin-like_C"/>
</dbReference>
<dbReference type="STRING" id="525897.Dbac_1628"/>
<dbReference type="SMART" id="SM00387">
    <property type="entry name" value="HATPase_c"/>
    <property type="match status" value="1"/>
</dbReference>
<dbReference type="PROSITE" id="PS50112">
    <property type="entry name" value="PAS"/>
    <property type="match status" value="2"/>
</dbReference>
<dbReference type="InterPro" id="IPR003594">
    <property type="entry name" value="HATPase_dom"/>
</dbReference>
<dbReference type="Proteomes" id="UP000002216">
    <property type="component" value="Chromosome"/>
</dbReference>
<dbReference type="CDD" id="cd16922">
    <property type="entry name" value="HATPase_EvgS-ArcB-TorS-like"/>
    <property type="match status" value="1"/>
</dbReference>
<dbReference type="SMART" id="SM00065">
    <property type="entry name" value="GAF"/>
    <property type="match status" value="1"/>
</dbReference>
<dbReference type="Pfam" id="PF01590">
    <property type="entry name" value="GAF"/>
    <property type="match status" value="1"/>
</dbReference>
<dbReference type="SUPFAM" id="SSF55781">
    <property type="entry name" value="GAF domain-like"/>
    <property type="match status" value="1"/>
</dbReference>
<dbReference type="InterPro" id="IPR013655">
    <property type="entry name" value="PAS_fold_3"/>
</dbReference>
<feature type="domain" description="PAS" evidence="9">
    <location>
        <begin position="266"/>
        <end position="319"/>
    </location>
</feature>
<organism evidence="11 12">
    <name type="scientific">Desulfomicrobium baculatum (strain DSM 4028 / VKM B-1378 / X)</name>
    <name type="common">Desulfovibrio baculatus</name>
    <dbReference type="NCBI Taxonomy" id="525897"/>
    <lineage>
        <taxon>Bacteria</taxon>
        <taxon>Pseudomonadati</taxon>
        <taxon>Thermodesulfobacteriota</taxon>
        <taxon>Desulfovibrionia</taxon>
        <taxon>Desulfovibrionales</taxon>
        <taxon>Desulfomicrobiaceae</taxon>
        <taxon>Desulfomicrobium</taxon>
    </lineage>
</organism>
<sequence>MPATISLQRQLDHLNRAQRHAGIGSFEHDFSSGATFWSDEQYRLLGFSPDETLPSLDRFLELLDPRDRDRFLRKVGVCFTKRRELRTEVRYTPKSGKLRTAQIRAEFEPDESGRIRVISGTFQDVTERRAVQSALRQSEAGYRTIFENALEGIYQSTPGGTFLSVNASMAKILRYDDPADLMASIKDIGHDLYADPCDRKRYMELLEEHIRVMGFETQVRRKDGSLIWVTLNSTLIRDAGANRPCLIGTMEDISTRKRFELSLIESDQRFRNLLQQISCIAVSLDNQSRIVFSNPFLHQLTGWSEAELNGQNWFDVFLPAGQRETMSRVLTPHPTAATHGSESMDTEIRTRQGALRLIRWNTVPDINVQGEIIGVTCLGVDITAIRMARDTLSKSAQMHSMRLRIDDAAHSTPDFATLMRTVHEILGEVIDAKNLITALINTDKNSLEFPYWVDEMTDVSEAAPRIDDLNDPENRRLTLELLRGNIPNILSSSDMTALAEAGKIRLVGVIPQSWMGVPLKVRGKGIGALIVQNYATPKHYTRNDLDILLEVSEQIALAIERQRHDELSQTAEEIFHDIPSGLFIYKYREPDQLILESANPAALRLIDKRLEEARGTLFTDIWPRATLQSNYLRCLHTKEPFDKEAHLYEDERIRGYFRIHAFPLPGEKVAVAFEDVTERQQVQQALVRAKEIAESANRAKSEFLANISHEVRTPLNGIMGMLQLAMQSEVPPELEDYIRTALESSRNLLRVLNDVLDFTKVDAGKMEIVDRDFSLDDLLSQAVNFFRALAMDKKISLVLSAPRDIGRFVGDEGRLRQILFNLMGNALKFTDTGSVTLEAWPVGEQGDATRILFAVRDEGIGIPTDKLGYVFESFTQVDGTYSRRYQGTGLGLPIVKRLVTLMGGNISVESMEGEGTTIFFVLPLRAAPPLQQVQTSAQPELAMTAVRPLGILLVEDDVVNMTMARRMLEKMGHSVICARNGQEALDTLQAPGVDLVLMDIQMPEMDGIEATEIVRNDPLFTPYARVPIIALTAHAMGGDEEKFLSHGMDAYLSKPFDHARLQELLHRFFG</sequence>
<dbReference type="InterPro" id="IPR036890">
    <property type="entry name" value="HATPase_C_sf"/>
</dbReference>
<evidence type="ECO:0000256" key="2">
    <source>
        <dbReference type="ARBA" id="ARBA00012438"/>
    </source>
</evidence>
<name>C7LUI5_DESBD</name>
<dbReference type="AlphaFoldDB" id="C7LUI5"/>
<dbReference type="InterPro" id="IPR005467">
    <property type="entry name" value="His_kinase_dom"/>
</dbReference>
<dbReference type="Pfam" id="PF02518">
    <property type="entry name" value="HATPase_c"/>
    <property type="match status" value="1"/>
</dbReference>
<dbReference type="PANTHER" id="PTHR45339">
    <property type="entry name" value="HYBRID SIGNAL TRANSDUCTION HISTIDINE KINASE J"/>
    <property type="match status" value="1"/>
</dbReference>
<protein>
    <recommendedName>
        <fullName evidence="2">histidine kinase</fullName>
        <ecNumber evidence="2">2.7.13.3</ecNumber>
    </recommendedName>
</protein>
<accession>C7LUI5</accession>
<dbReference type="SUPFAM" id="SSF52172">
    <property type="entry name" value="CheY-like"/>
    <property type="match status" value="1"/>
</dbReference>
<dbReference type="KEGG" id="dba:Dbac_1628"/>
<dbReference type="InterPro" id="IPR036097">
    <property type="entry name" value="HisK_dim/P_sf"/>
</dbReference>
<evidence type="ECO:0000256" key="3">
    <source>
        <dbReference type="ARBA" id="ARBA00022553"/>
    </source>
</evidence>
<feature type="domain" description="PAC" evidence="10">
    <location>
        <begin position="85"/>
        <end position="137"/>
    </location>
</feature>
<feature type="modified residue" description="4-aspartylphosphate" evidence="6">
    <location>
        <position position="999"/>
    </location>
</feature>
<dbReference type="GO" id="GO:0006355">
    <property type="term" value="P:regulation of DNA-templated transcription"/>
    <property type="evidence" value="ECO:0007669"/>
    <property type="project" value="InterPro"/>
</dbReference>
<feature type="domain" description="Histidine kinase" evidence="7">
    <location>
        <begin position="706"/>
        <end position="926"/>
    </location>
</feature>
<dbReference type="InterPro" id="IPR001789">
    <property type="entry name" value="Sig_transdc_resp-reg_receiver"/>
</dbReference>
<proteinExistence type="predicted"/>
<dbReference type="eggNOG" id="COG0784">
    <property type="taxonomic scope" value="Bacteria"/>
</dbReference>
<dbReference type="InterPro" id="IPR001610">
    <property type="entry name" value="PAC"/>
</dbReference>
<evidence type="ECO:0000256" key="5">
    <source>
        <dbReference type="ARBA" id="ARBA00022777"/>
    </source>
</evidence>
<dbReference type="Pfam" id="PF08448">
    <property type="entry name" value="PAS_4"/>
    <property type="match status" value="1"/>
</dbReference>
<dbReference type="SUPFAM" id="SSF55785">
    <property type="entry name" value="PYP-like sensor domain (PAS domain)"/>
    <property type="match status" value="4"/>
</dbReference>
<dbReference type="CDD" id="cd00082">
    <property type="entry name" value="HisKA"/>
    <property type="match status" value="1"/>
</dbReference>
<dbReference type="InterPro" id="IPR029016">
    <property type="entry name" value="GAF-like_dom_sf"/>
</dbReference>
<dbReference type="SMART" id="SM00091">
    <property type="entry name" value="PAS"/>
    <property type="match status" value="4"/>
</dbReference>
<evidence type="ECO:0000313" key="12">
    <source>
        <dbReference type="Proteomes" id="UP000002216"/>
    </source>
</evidence>
<feature type="domain" description="Response regulatory" evidence="8">
    <location>
        <begin position="950"/>
        <end position="1069"/>
    </location>
</feature>
<evidence type="ECO:0000313" key="11">
    <source>
        <dbReference type="EMBL" id="ACU89720.1"/>
    </source>
</evidence>
<dbReference type="FunFam" id="3.30.565.10:FF:000010">
    <property type="entry name" value="Sensor histidine kinase RcsC"/>
    <property type="match status" value="1"/>
</dbReference>
<dbReference type="OrthoDB" id="9796457at2"/>
<dbReference type="Gene3D" id="3.30.565.10">
    <property type="entry name" value="Histidine kinase-like ATPase, C-terminal domain"/>
    <property type="match status" value="1"/>
</dbReference>
<dbReference type="CDD" id="cd00130">
    <property type="entry name" value="PAS"/>
    <property type="match status" value="3"/>
</dbReference>
<dbReference type="PRINTS" id="PR00344">
    <property type="entry name" value="BCTRLSENSOR"/>
</dbReference>
<keyword evidence="12" id="KW-1185">Reference proteome</keyword>
<dbReference type="Pfam" id="PF13426">
    <property type="entry name" value="PAS_9"/>
    <property type="match status" value="1"/>
</dbReference>
<dbReference type="InterPro" id="IPR000014">
    <property type="entry name" value="PAS"/>
</dbReference>
<dbReference type="NCBIfam" id="TIGR00229">
    <property type="entry name" value="sensory_box"/>
    <property type="match status" value="3"/>
</dbReference>
<dbReference type="InterPro" id="IPR003661">
    <property type="entry name" value="HisK_dim/P_dom"/>
</dbReference>
<dbReference type="Gene3D" id="1.10.287.130">
    <property type="match status" value="1"/>
</dbReference>
<dbReference type="PROSITE" id="PS50113">
    <property type="entry name" value="PAC"/>
    <property type="match status" value="3"/>
</dbReference>
<dbReference type="SMART" id="SM00448">
    <property type="entry name" value="REC"/>
    <property type="match status" value="1"/>
</dbReference>
<evidence type="ECO:0000259" key="9">
    <source>
        <dbReference type="PROSITE" id="PS50112"/>
    </source>
</evidence>
<dbReference type="Pfam" id="PF00072">
    <property type="entry name" value="Response_reg"/>
    <property type="match status" value="1"/>
</dbReference>
<dbReference type="HOGENOM" id="CLU_000445_114_18_7"/>
<dbReference type="Pfam" id="PF00512">
    <property type="entry name" value="HisKA"/>
    <property type="match status" value="1"/>
</dbReference>
<dbReference type="PROSITE" id="PS50109">
    <property type="entry name" value="HIS_KIN"/>
    <property type="match status" value="1"/>
</dbReference>
<dbReference type="eggNOG" id="COG2202">
    <property type="taxonomic scope" value="Bacteria"/>
</dbReference>
<dbReference type="GO" id="GO:0000155">
    <property type="term" value="F:phosphorelay sensor kinase activity"/>
    <property type="evidence" value="ECO:0007669"/>
    <property type="project" value="InterPro"/>
</dbReference>
<dbReference type="SUPFAM" id="SSF55874">
    <property type="entry name" value="ATPase domain of HSP90 chaperone/DNA topoisomerase II/histidine kinase"/>
    <property type="match status" value="1"/>
</dbReference>
<dbReference type="Gene3D" id="3.30.450.40">
    <property type="match status" value="1"/>
</dbReference>
<evidence type="ECO:0000259" key="7">
    <source>
        <dbReference type="PROSITE" id="PS50109"/>
    </source>
</evidence>
<dbReference type="RefSeq" id="WP_015773811.1">
    <property type="nucleotide sequence ID" value="NC_013173.1"/>
</dbReference>
<dbReference type="EC" id="2.7.13.3" evidence="2"/>
<dbReference type="SMART" id="SM00388">
    <property type="entry name" value="HisKA"/>
    <property type="match status" value="1"/>
</dbReference>
<dbReference type="Pfam" id="PF08447">
    <property type="entry name" value="PAS_3"/>
    <property type="match status" value="1"/>
</dbReference>
<evidence type="ECO:0000259" key="8">
    <source>
        <dbReference type="PROSITE" id="PS50110"/>
    </source>
</evidence>
<dbReference type="InterPro" id="IPR035965">
    <property type="entry name" value="PAS-like_dom_sf"/>
</dbReference>
<dbReference type="InterPro" id="IPR000700">
    <property type="entry name" value="PAS-assoc_C"/>
</dbReference>